<dbReference type="EMBL" id="JAGIBU010000005">
    <property type="protein sequence ID" value="MBS7824909.1"/>
    <property type="molecule type" value="Genomic_DNA"/>
</dbReference>
<dbReference type="PANTHER" id="PTHR40278">
    <property type="entry name" value="DNA UTILIZATION PROTEIN HOFN"/>
    <property type="match status" value="1"/>
</dbReference>
<name>A0AB35BX96_9GAMM</name>
<dbReference type="GeneID" id="58263632"/>
<protein>
    <recommendedName>
        <fullName evidence="5">Pilus assembly protein PilN</fullName>
    </recommendedName>
</protein>
<proteinExistence type="predicted"/>
<evidence type="ECO:0000256" key="2">
    <source>
        <dbReference type="SAM" id="Phobius"/>
    </source>
</evidence>
<gene>
    <name evidence="3" type="ORF">J7561_06785</name>
</gene>
<keyword evidence="2" id="KW-0472">Membrane</keyword>
<comment type="caution">
    <text evidence="3">The sequence shown here is derived from an EMBL/GenBank/DDBJ whole genome shotgun (WGS) entry which is preliminary data.</text>
</comment>
<sequence length="187" mass="21073">MIVKINLLPWREELKLQREKKVKSWLVTSCFIGAILAAAVIFFVNEELESREVRTSIIDMELAKLSQVEKQMNERKAQTEALKQQLNVLRELAAQRSEVVGMMEQFSSVMPEDAFLISLAFTLNQLSFNALAKDRDVLAGHLDQLDKNIGPAPIPPHREVVIDGNNVVSYSVVVDPEKKSAIEEDAK</sequence>
<keyword evidence="2" id="KW-0812">Transmembrane</keyword>
<reference evidence="3" key="1">
    <citation type="submission" date="2021-03" db="EMBL/GenBank/DDBJ databases">
        <title>Identification and antibiotic profiling of Wohlfahrtiimonas chitiniclastica, an underestimated human pathogen.</title>
        <authorList>
            <person name="Kopf A."/>
            <person name="Bunk B."/>
            <person name="Coldewey S."/>
            <person name="Gunzer F."/>
            <person name="Riedel T."/>
            <person name="Schroettner P."/>
        </authorList>
    </citation>
    <scope>NUCLEOTIDE SEQUENCE</scope>
    <source>
        <strain evidence="3">DSM 100917</strain>
    </source>
</reference>
<keyword evidence="1" id="KW-0175">Coiled coil</keyword>
<dbReference type="RefSeq" id="WP_008316477.1">
    <property type="nucleotide sequence ID" value="NZ_CP115969.1"/>
</dbReference>
<accession>A0AB35BX96</accession>
<keyword evidence="2" id="KW-1133">Transmembrane helix</keyword>
<evidence type="ECO:0000313" key="3">
    <source>
        <dbReference type="EMBL" id="MBS7824909.1"/>
    </source>
</evidence>
<feature type="coiled-coil region" evidence="1">
    <location>
        <begin position="65"/>
        <end position="92"/>
    </location>
</feature>
<organism evidence="3 4">
    <name type="scientific">Wohlfahrtiimonas chitiniclastica</name>
    <dbReference type="NCBI Taxonomy" id="400946"/>
    <lineage>
        <taxon>Bacteria</taxon>
        <taxon>Pseudomonadati</taxon>
        <taxon>Pseudomonadota</taxon>
        <taxon>Gammaproteobacteria</taxon>
        <taxon>Cardiobacteriales</taxon>
        <taxon>Ignatzschineriaceae</taxon>
        <taxon>Wohlfahrtiimonas</taxon>
    </lineage>
</organism>
<evidence type="ECO:0008006" key="5">
    <source>
        <dbReference type="Google" id="ProtNLM"/>
    </source>
</evidence>
<dbReference type="AlphaFoldDB" id="A0AB35BX96"/>
<dbReference type="Proteomes" id="UP000680020">
    <property type="component" value="Unassembled WGS sequence"/>
</dbReference>
<dbReference type="PANTHER" id="PTHR40278:SF1">
    <property type="entry name" value="DNA UTILIZATION PROTEIN HOFN"/>
    <property type="match status" value="1"/>
</dbReference>
<evidence type="ECO:0000256" key="1">
    <source>
        <dbReference type="SAM" id="Coils"/>
    </source>
</evidence>
<dbReference type="InterPro" id="IPR052534">
    <property type="entry name" value="Extracell_DNA_Util/SecSys_Comp"/>
</dbReference>
<evidence type="ECO:0000313" key="4">
    <source>
        <dbReference type="Proteomes" id="UP000680020"/>
    </source>
</evidence>
<feature type="transmembrane region" description="Helical" evidence="2">
    <location>
        <begin position="25"/>
        <end position="44"/>
    </location>
</feature>